<sequence>MKIMFLAAGNSIHTIRWVNTLARRDHDVYLVFLANQKPELDLISEEVKQYQLKFGGNVSYYTNALELRKIVNKVKPDIVNAHYASGYGTLARMARVRPLVLSVWGSDVYDFPYKNSFSMNLVKKNLNYANEIASTSIAMSKQVEKLLGTDDRQITITPFGVDLSAFDQVSKNTKKEIITIGIIKTLAPKYGILDLIKAFKLLKKRNLPFDIQLLIYGDGPEKMEQQNLINQNQLNNSVFLMGRIANTEVPRVLKTFDIFCVTSVLNSESFGVSAVEAMAASLPVVATNVDGFMEVVDDGVTGIIVKKKDAVSIANGLEKLILDANLRNTMGKAGYERVIKEYKWFDNVNVMERLYRKVID</sequence>
<dbReference type="EMBL" id="JALRMR010000003">
    <property type="protein sequence ID" value="MDT1973542.1"/>
    <property type="molecule type" value="Genomic_DNA"/>
</dbReference>
<reference evidence="3" key="1">
    <citation type="submission" date="2022-04" db="EMBL/GenBank/DDBJ databases">
        <title>Draft genome sequences of lactic acid bacteria (LAB) strains involved in meat spoilage.</title>
        <authorList>
            <person name="Palevich N."/>
        </authorList>
    </citation>
    <scope>NUCLEOTIDE SEQUENCE</scope>
    <source>
        <strain evidence="3">9-14</strain>
    </source>
</reference>
<dbReference type="Proteomes" id="UP001249945">
    <property type="component" value="Unassembled WGS sequence"/>
</dbReference>
<dbReference type="InterPro" id="IPR001296">
    <property type="entry name" value="Glyco_trans_1"/>
</dbReference>
<accession>A0AAW8R7X4</accession>
<dbReference type="GO" id="GO:0016757">
    <property type="term" value="F:glycosyltransferase activity"/>
    <property type="evidence" value="ECO:0007669"/>
    <property type="project" value="UniProtKB-KW"/>
</dbReference>
<evidence type="ECO:0000313" key="4">
    <source>
        <dbReference type="Proteomes" id="UP001249945"/>
    </source>
</evidence>
<evidence type="ECO:0000259" key="1">
    <source>
        <dbReference type="Pfam" id="PF00534"/>
    </source>
</evidence>
<dbReference type="Gene3D" id="3.40.50.2000">
    <property type="entry name" value="Glycogen Phosphorylase B"/>
    <property type="match status" value="2"/>
</dbReference>
<evidence type="ECO:0000313" key="3">
    <source>
        <dbReference type="EMBL" id="MDT1973542.1"/>
    </source>
</evidence>
<evidence type="ECO:0000259" key="2">
    <source>
        <dbReference type="Pfam" id="PF13477"/>
    </source>
</evidence>
<dbReference type="InterPro" id="IPR028098">
    <property type="entry name" value="Glyco_trans_4-like_N"/>
</dbReference>
<dbReference type="RefSeq" id="WP_311780096.1">
    <property type="nucleotide sequence ID" value="NZ_JALRMQ010000002.1"/>
</dbReference>
<keyword evidence="3" id="KW-0328">Glycosyltransferase</keyword>
<comment type="caution">
    <text evidence="3">The sequence shown here is derived from an EMBL/GenBank/DDBJ whole genome shotgun (WGS) entry which is preliminary data.</text>
</comment>
<dbReference type="AlphaFoldDB" id="A0AAW8R7X4"/>
<dbReference type="SUPFAM" id="SSF53756">
    <property type="entry name" value="UDP-Glycosyltransferase/glycogen phosphorylase"/>
    <property type="match status" value="1"/>
</dbReference>
<dbReference type="EC" id="2.4.-.-" evidence="3"/>
<proteinExistence type="predicted"/>
<protein>
    <submittedName>
        <fullName evidence="3">Glycosyltransferase</fullName>
        <ecNumber evidence="3">2.4.-.-</ecNumber>
    </submittedName>
</protein>
<gene>
    <name evidence="3" type="ORF">MX635_03935</name>
</gene>
<dbReference type="Pfam" id="PF00534">
    <property type="entry name" value="Glycos_transf_1"/>
    <property type="match status" value="1"/>
</dbReference>
<organism evidence="3 4">
    <name type="scientific">Carnobacterium divergens</name>
    <name type="common">Lactobacillus divergens</name>
    <dbReference type="NCBI Taxonomy" id="2748"/>
    <lineage>
        <taxon>Bacteria</taxon>
        <taxon>Bacillati</taxon>
        <taxon>Bacillota</taxon>
        <taxon>Bacilli</taxon>
        <taxon>Lactobacillales</taxon>
        <taxon>Carnobacteriaceae</taxon>
        <taxon>Carnobacterium</taxon>
    </lineage>
</organism>
<feature type="domain" description="Glycosyltransferase subfamily 4-like N-terminal" evidence="2">
    <location>
        <begin position="2"/>
        <end position="136"/>
    </location>
</feature>
<dbReference type="PANTHER" id="PTHR12526">
    <property type="entry name" value="GLYCOSYLTRANSFERASE"/>
    <property type="match status" value="1"/>
</dbReference>
<name>A0AAW8R7X4_CARDV</name>
<feature type="domain" description="Glycosyl transferase family 1" evidence="1">
    <location>
        <begin position="171"/>
        <end position="337"/>
    </location>
</feature>
<dbReference type="Pfam" id="PF13477">
    <property type="entry name" value="Glyco_trans_4_2"/>
    <property type="match status" value="1"/>
</dbReference>
<keyword evidence="3" id="KW-0808">Transferase</keyword>